<protein>
    <submittedName>
        <fullName evidence="4">Acetyl transferase</fullName>
    </submittedName>
</protein>
<keyword evidence="1 4" id="KW-0808">Transferase</keyword>
<dbReference type="STRING" id="1208324.P73_0548"/>
<dbReference type="KEGG" id="cid:P73_0548"/>
<dbReference type="Proteomes" id="UP000031521">
    <property type="component" value="Chromosome"/>
</dbReference>
<organism evidence="4 5">
    <name type="scientific">Celeribacter indicus</name>
    <dbReference type="NCBI Taxonomy" id="1208324"/>
    <lineage>
        <taxon>Bacteria</taxon>
        <taxon>Pseudomonadati</taxon>
        <taxon>Pseudomonadota</taxon>
        <taxon>Alphaproteobacteria</taxon>
        <taxon>Rhodobacterales</taxon>
        <taxon>Roseobacteraceae</taxon>
        <taxon>Celeribacter</taxon>
    </lineage>
</organism>
<dbReference type="PANTHER" id="PTHR43877">
    <property type="entry name" value="AMINOALKYLPHOSPHONATE N-ACETYLTRANSFERASE-RELATED-RELATED"/>
    <property type="match status" value="1"/>
</dbReference>
<dbReference type="AlphaFoldDB" id="A0A0B5DNU9"/>
<feature type="domain" description="N-acetyltransferase" evidence="3">
    <location>
        <begin position="103"/>
        <end position="239"/>
    </location>
</feature>
<proteinExistence type="predicted"/>
<dbReference type="InterPro" id="IPR016181">
    <property type="entry name" value="Acyl_CoA_acyltransferase"/>
</dbReference>
<dbReference type="CDD" id="cd04301">
    <property type="entry name" value="NAT_SF"/>
    <property type="match status" value="1"/>
</dbReference>
<accession>A0A0B5DNU9</accession>
<dbReference type="GO" id="GO:0016747">
    <property type="term" value="F:acyltransferase activity, transferring groups other than amino-acyl groups"/>
    <property type="evidence" value="ECO:0007669"/>
    <property type="project" value="InterPro"/>
</dbReference>
<sequence length="239" mass="25903">MSEQIGATRHFAAFEATWPSARQAPCGPFIWRDGAGGGRRVSAATLEGVFSETDLDRIESRFAAAGRTPLFQVRQGQDAFDRVLERRGYRIGDPSLCLAADLAILPDADPEAGFACWPPIAVQREIWEAGGIDAARLGVMERVEGPKTALLARHEERPCGAAFVAVAQHIAVVHALEVPQAERRRGIARRLVASAAHWARGAGARTLALQVTAENAAARALYSSLGMHEVGRYHYRTKI</sequence>
<evidence type="ECO:0000313" key="4">
    <source>
        <dbReference type="EMBL" id="AJE45263.1"/>
    </source>
</evidence>
<dbReference type="Gene3D" id="3.40.630.30">
    <property type="match status" value="1"/>
</dbReference>
<evidence type="ECO:0000313" key="5">
    <source>
        <dbReference type="Proteomes" id="UP000031521"/>
    </source>
</evidence>
<evidence type="ECO:0000259" key="3">
    <source>
        <dbReference type="PROSITE" id="PS51186"/>
    </source>
</evidence>
<dbReference type="PROSITE" id="PS51186">
    <property type="entry name" value="GNAT"/>
    <property type="match status" value="1"/>
</dbReference>
<dbReference type="PANTHER" id="PTHR43877:SF1">
    <property type="entry name" value="ACETYLTRANSFERASE"/>
    <property type="match status" value="1"/>
</dbReference>
<reference evidence="4 5" key="1">
    <citation type="journal article" date="2014" name="Int. J. Syst. Evol. Microbiol.">
        <title>Celeribacter indicus sp. nov., a polycyclic aromatic hydrocarbon-degrading bacterium from deep-sea sediment and reclassification of Huaishuia halophila as Celeribacter halophilus comb. nov.</title>
        <authorList>
            <person name="Lai Q."/>
            <person name="Cao J."/>
            <person name="Yuan J."/>
            <person name="Li F."/>
            <person name="Shao Z."/>
        </authorList>
    </citation>
    <scope>NUCLEOTIDE SEQUENCE [LARGE SCALE GENOMIC DNA]</scope>
    <source>
        <strain evidence="4">P73</strain>
    </source>
</reference>
<keyword evidence="2" id="KW-0012">Acyltransferase</keyword>
<dbReference type="SUPFAM" id="SSF55729">
    <property type="entry name" value="Acyl-CoA N-acyltransferases (Nat)"/>
    <property type="match status" value="1"/>
</dbReference>
<dbReference type="RefSeq" id="WP_043871346.1">
    <property type="nucleotide sequence ID" value="NZ_CP004393.1"/>
</dbReference>
<dbReference type="EMBL" id="CP004393">
    <property type="protein sequence ID" value="AJE45263.1"/>
    <property type="molecule type" value="Genomic_DNA"/>
</dbReference>
<gene>
    <name evidence="4" type="ORF">P73_0548</name>
</gene>
<dbReference type="InterPro" id="IPR000182">
    <property type="entry name" value="GNAT_dom"/>
</dbReference>
<dbReference type="HOGENOM" id="CLU_101363_0_0_5"/>
<keyword evidence="5" id="KW-1185">Reference proteome</keyword>
<dbReference type="OrthoDB" id="7301318at2"/>
<evidence type="ECO:0000256" key="2">
    <source>
        <dbReference type="ARBA" id="ARBA00023315"/>
    </source>
</evidence>
<evidence type="ECO:0000256" key="1">
    <source>
        <dbReference type="ARBA" id="ARBA00022679"/>
    </source>
</evidence>
<name>A0A0B5DNU9_9RHOB</name>
<dbReference type="Pfam" id="PF00583">
    <property type="entry name" value="Acetyltransf_1"/>
    <property type="match status" value="1"/>
</dbReference>
<dbReference type="InterPro" id="IPR050832">
    <property type="entry name" value="Bact_Acetyltransf"/>
</dbReference>